<sequence length="522" mass="58446">MGDTTQAVTAVVAQYDSNHAYFLYSSDAPTINSKDYHPWSRSNNMINLEQRFGQSNGAKLFHLQKQLNDLVQGTNDIAEYYTKLKKLWDELDSLNTATNCSCVCVCGGKKKLGKSLEDERLIHFLMGLNETYAPARSSILMLNPLPTVNHAYSLLLQDENQRQTLVYNQIPGDSASFMAGNQGFSITSGNQAHAGQRFTGNLANNSQYVGNSNYKGKKPKQFYTYCKMINHVIWNCYMLIGSPSDYKFTKNKKFQGPIRENTAISGEEPHPMEVDGANATQRNGTDISANAAAGIAFNNSVYDLPFHNSNTWIIDSGTSEHKCYDPKVFKCLRPLPIPLIVNLPNSYQGSLMKRPQVLVKSRRGYICSSHVGDLPFHAMENIIVIPFLPNSDYSCDICPLAKQTRTLFPGILHQTSCTATPQQNGIVERKHMHLLEIARTLMFHSKAPTCYWGECILTATYLINRIPSRVLQGQSLYEVVLGKTPNYADLRTFESLCYASTLAQNRGKFELRAKACVFLGYP</sequence>
<evidence type="ECO:0000313" key="2">
    <source>
        <dbReference type="RefSeq" id="XP_075098954.1"/>
    </source>
</evidence>
<accession>A0AC58TNZ9</accession>
<reference evidence="2" key="2">
    <citation type="submission" date="2025-08" db="UniProtKB">
        <authorList>
            <consortium name="RefSeq"/>
        </authorList>
    </citation>
    <scope>IDENTIFICATION</scope>
    <source>
        <tissue evidence="2">Leaf</tissue>
    </source>
</reference>
<reference evidence="1" key="1">
    <citation type="journal article" date="2014" name="Nat. Commun.">
        <title>The tobacco genome sequence and its comparison with those of tomato and potato.</title>
        <authorList>
            <person name="Sierro N."/>
            <person name="Battey J.N."/>
            <person name="Ouadi S."/>
            <person name="Bakaher N."/>
            <person name="Bovet L."/>
            <person name="Willig A."/>
            <person name="Goepfert S."/>
            <person name="Peitsch M.C."/>
            <person name="Ivanov N.V."/>
        </authorList>
    </citation>
    <scope>NUCLEOTIDE SEQUENCE [LARGE SCALE GENOMIC DNA]</scope>
</reference>
<organism evidence="1 2">
    <name type="scientific">Nicotiana tabacum</name>
    <name type="common">Common tobacco</name>
    <dbReference type="NCBI Taxonomy" id="4097"/>
    <lineage>
        <taxon>Eukaryota</taxon>
        <taxon>Viridiplantae</taxon>
        <taxon>Streptophyta</taxon>
        <taxon>Embryophyta</taxon>
        <taxon>Tracheophyta</taxon>
        <taxon>Spermatophyta</taxon>
        <taxon>Magnoliopsida</taxon>
        <taxon>eudicotyledons</taxon>
        <taxon>Gunneridae</taxon>
        <taxon>Pentapetalae</taxon>
        <taxon>asterids</taxon>
        <taxon>lamiids</taxon>
        <taxon>Solanales</taxon>
        <taxon>Solanaceae</taxon>
        <taxon>Nicotianoideae</taxon>
        <taxon>Nicotianeae</taxon>
        <taxon>Nicotiana</taxon>
    </lineage>
</organism>
<evidence type="ECO:0000313" key="1">
    <source>
        <dbReference type="Proteomes" id="UP000790787"/>
    </source>
</evidence>
<proteinExistence type="predicted"/>
<dbReference type="Proteomes" id="UP000790787">
    <property type="component" value="Chromosome 22"/>
</dbReference>
<protein>
    <submittedName>
        <fullName evidence="2">Uncharacterized protein LOC142175854</fullName>
    </submittedName>
</protein>
<keyword evidence="1" id="KW-1185">Reference proteome</keyword>
<dbReference type="RefSeq" id="XP_075098954.1">
    <property type="nucleotide sequence ID" value="XM_075242853.1"/>
</dbReference>
<name>A0AC58TNZ9_TOBAC</name>
<gene>
    <name evidence="2" type="primary">LOC142175854</name>
</gene>